<gene>
    <name evidence="1" type="ORF">N301_10071</name>
</gene>
<feature type="non-terminal residue" evidence="1">
    <location>
        <position position="196"/>
    </location>
</feature>
<evidence type="ECO:0000313" key="1">
    <source>
        <dbReference type="EMBL" id="KGL88327.1"/>
    </source>
</evidence>
<reference evidence="2" key="1">
    <citation type="journal article" date="2014" name="Science">
        <title>Comparative genomics reveals insights into avian genome evolution and adaptation.</title>
        <authorList>
            <consortium name="Avian Genome Consortium"/>
            <person name="Zhang G."/>
            <person name="Li C."/>
            <person name="Li Q."/>
            <person name="Li B."/>
            <person name="Larkin D.M."/>
            <person name="Lee C."/>
            <person name="Storz J.F."/>
            <person name="Antunes A."/>
            <person name="Greenwold M.J."/>
            <person name="Meredith R.W."/>
            <person name="Odeen A."/>
            <person name="Cui J."/>
            <person name="Zhou Q."/>
            <person name="Xu L."/>
            <person name="Pan H."/>
            <person name="Wang Z."/>
            <person name="Jin L."/>
            <person name="Zhang P."/>
            <person name="Hu H."/>
            <person name="Yang W."/>
            <person name="Hu J."/>
            <person name="Xiao J."/>
            <person name="Yang Z."/>
            <person name="Liu Y."/>
            <person name="Xie Q."/>
            <person name="Yu H."/>
            <person name="Lian J."/>
            <person name="Wen P."/>
            <person name="Zhang F."/>
            <person name="Li H."/>
            <person name="Zeng Y."/>
            <person name="Xiong Z."/>
            <person name="Liu S."/>
            <person name="Zhou L."/>
            <person name="Huang Z."/>
            <person name="An N."/>
            <person name="Wang J."/>
            <person name="Zheng Q."/>
            <person name="Xiong Y."/>
            <person name="Wang G."/>
            <person name="Wang B."/>
            <person name="Wang J."/>
            <person name="Fan Y."/>
            <person name="da Fonseca R.R."/>
            <person name="Alfaro-Nunez A."/>
            <person name="Schubert M."/>
            <person name="Orlando L."/>
            <person name="Mourier T."/>
            <person name="Howard J.T."/>
            <person name="Ganapathy G."/>
            <person name="Pfenning A."/>
            <person name="Whitney O."/>
            <person name="Rivas M.V."/>
            <person name="Hara E."/>
            <person name="Smith J."/>
            <person name="Farre M."/>
            <person name="Narayan J."/>
            <person name="Slavov G."/>
            <person name="Romanov M.N."/>
            <person name="Borges R."/>
            <person name="Machado J.P."/>
            <person name="Khan I."/>
            <person name="Springer M.S."/>
            <person name="Gatesy J."/>
            <person name="Hoffmann F.G."/>
            <person name="Opazo J.C."/>
            <person name="Hastad O."/>
            <person name="Sawyer R.H."/>
            <person name="Kim H."/>
            <person name="Kim K.W."/>
            <person name="Kim H.J."/>
            <person name="Cho S."/>
            <person name="Li N."/>
            <person name="Huang Y."/>
            <person name="Bruford M.W."/>
            <person name="Zhan X."/>
            <person name="Dixon A."/>
            <person name="Bertelsen M.F."/>
            <person name="Derryberry E."/>
            <person name="Warren W."/>
            <person name="Wilson R.K."/>
            <person name="Li S."/>
            <person name="Ray D.A."/>
            <person name="Green R.E."/>
            <person name="O'Brien S.J."/>
            <person name="Griffin D."/>
            <person name="Johnson W.E."/>
            <person name="Haussler D."/>
            <person name="Ryder O.A."/>
            <person name="Willerslev E."/>
            <person name="Graves G.R."/>
            <person name="Alstrom P."/>
            <person name="Fjeldsa J."/>
            <person name="Mindell D.P."/>
            <person name="Edwards S.V."/>
            <person name="Braun E.L."/>
            <person name="Rahbek C."/>
            <person name="Burt D.W."/>
            <person name="Houde P."/>
            <person name="Zhang Y."/>
            <person name="Yang H."/>
            <person name="Wang J."/>
            <person name="Jarvis E.D."/>
            <person name="Gilbert M.T."/>
            <person name="Wang J."/>
        </authorList>
    </citation>
    <scope>NUCLEOTIDE SEQUENCE [LARGE SCALE GENOMIC DNA]</scope>
</reference>
<accession>A0A0A0A2Y3</accession>
<proteinExistence type="predicted"/>
<name>A0A0A0A2Y3_CHAVO</name>
<organism evidence="1 2">
    <name type="scientific">Charadrius vociferus</name>
    <name type="common">Killdeer</name>
    <name type="synonym">Aegialitis vocifera</name>
    <dbReference type="NCBI Taxonomy" id="50402"/>
    <lineage>
        <taxon>Eukaryota</taxon>
        <taxon>Metazoa</taxon>
        <taxon>Chordata</taxon>
        <taxon>Craniata</taxon>
        <taxon>Vertebrata</taxon>
        <taxon>Euteleostomi</taxon>
        <taxon>Archelosauria</taxon>
        <taxon>Archosauria</taxon>
        <taxon>Dinosauria</taxon>
        <taxon>Saurischia</taxon>
        <taxon>Theropoda</taxon>
        <taxon>Coelurosauria</taxon>
        <taxon>Aves</taxon>
        <taxon>Neognathae</taxon>
        <taxon>Neoaves</taxon>
        <taxon>Charadriiformes</taxon>
        <taxon>Charadriidae</taxon>
        <taxon>Charadrius</taxon>
    </lineage>
</organism>
<keyword evidence="2" id="KW-1185">Reference proteome</keyword>
<dbReference type="AlphaFoldDB" id="A0A0A0A2Y3"/>
<dbReference type="Proteomes" id="UP000053858">
    <property type="component" value="Unassembled WGS sequence"/>
</dbReference>
<protein>
    <submittedName>
        <fullName evidence="1">Uncharacterized protein</fullName>
    </submittedName>
</protein>
<evidence type="ECO:0000313" key="2">
    <source>
        <dbReference type="Proteomes" id="UP000053858"/>
    </source>
</evidence>
<sequence length="196" mass="20320">LDGDILVDADPEGTDAERFGQRALRPAPHVKIGEDGAAKVLVEGVDVGLAVGIVEGELSFIAVQLHPDPSQVAHHRLGTRRVGCSARLAVLPRQAVDVPEAGTSIVVEGPVGATARPGHPHPPVHDAAQVHLPSTAHLVVFGNGLVGAMHGPEILRLIPQGGLHVLQLGLRGGDAFSALANLRPAFPARKDKSPKP</sequence>
<dbReference type="EMBL" id="KL870418">
    <property type="protein sequence ID" value="KGL88327.1"/>
    <property type="molecule type" value="Genomic_DNA"/>
</dbReference>
<feature type="non-terminal residue" evidence="1">
    <location>
        <position position="1"/>
    </location>
</feature>